<gene>
    <name evidence="2" type="ordered locus">mru_1383</name>
</gene>
<proteinExistence type="predicted"/>
<dbReference type="Proteomes" id="UP000008680">
    <property type="component" value="Chromosome"/>
</dbReference>
<dbReference type="GeneID" id="25394035"/>
<name>D3E3X2_METRM</name>
<dbReference type="SUPFAM" id="SSF50199">
    <property type="entry name" value="Staphylococcal nuclease"/>
    <property type="match status" value="1"/>
</dbReference>
<evidence type="ECO:0000313" key="2">
    <source>
        <dbReference type="EMBL" id="ADC47233.1"/>
    </source>
</evidence>
<dbReference type="InterPro" id="IPR035437">
    <property type="entry name" value="SNase_OB-fold_sf"/>
</dbReference>
<dbReference type="RefSeq" id="WP_012956182.1">
    <property type="nucleotide sequence ID" value="NC_013790.1"/>
</dbReference>
<dbReference type="PROSITE" id="PS50830">
    <property type="entry name" value="TNASE_3"/>
    <property type="match status" value="1"/>
</dbReference>
<dbReference type="InterPro" id="IPR035451">
    <property type="entry name" value="Ada-like_dom_sf"/>
</dbReference>
<dbReference type="SUPFAM" id="SSF57884">
    <property type="entry name" value="Ada DNA repair protein, N-terminal domain (N-Ada 10)"/>
    <property type="match status" value="1"/>
</dbReference>
<dbReference type="Gene3D" id="2.40.50.90">
    <property type="match status" value="1"/>
</dbReference>
<dbReference type="InterPro" id="IPR016071">
    <property type="entry name" value="Staphylococal_nuclease_OB-fold"/>
</dbReference>
<dbReference type="OrthoDB" id="3327at2157"/>
<feature type="domain" description="TNase-like" evidence="1">
    <location>
        <begin position="60"/>
        <end position="151"/>
    </location>
</feature>
<organism evidence="2 3">
    <name type="scientific">Methanobrevibacter ruminantium (strain ATCC 35063 / DSM 1093 / JCM 13430 / OCM 146 / M1)</name>
    <name type="common">Methanobacterium ruminantium</name>
    <dbReference type="NCBI Taxonomy" id="634498"/>
    <lineage>
        <taxon>Archaea</taxon>
        <taxon>Methanobacteriati</taxon>
        <taxon>Methanobacteriota</taxon>
        <taxon>Methanomada group</taxon>
        <taxon>Methanobacteria</taxon>
        <taxon>Methanobacteriales</taxon>
        <taxon>Methanobacteriaceae</taxon>
        <taxon>Methanobrevibacter</taxon>
    </lineage>
</organism>
<protein>
    <submittedName>
        <fullName evidence="2">Staphylococcal nuclease domain-containing protein</fullName>
    </submittedName>
</protein>
<dbReference type="STRING" id="634498.mru_1383"/>
<dbReference type="HOGENOM" id="CLU_046484_5_0_2"/>
<dbReference type="SMART" id="SM00318">
    <property type="entry name" value="SNc"/>
    <property type="match status" value="1"/>
</dbReference>
<dbReference type="EMBL" id="CP001719">
    <property type="protein sequence ID" value="ADC47233.1"/>
    <property type="molecule type" value="Genomic_DNA"/>
</dbReference>
<dbReference type="eggNOG" id="arCOG03192">
    <property type="taxonomic scope" value="Archaea"/>
</dbReference>
<evidence type="ECO:0000313" key="3">
    <source>
        <dbReference type="Proteomes" id="UP000008680"/>
    </source>
</evidence>
<dbReference type="AlphaFoldDB" id="D3E3X2"/>
<reference evidence="2 3" key="1">
    <citation type="journal article" date="2010" name="PLoS ONE">
        <title>The genome sequence of the rumen methanogen Methanobrevibacter ruminantium reveals new possibilities for controlling ruminant methane emissions.</title>
        <authorList>
            <person name="Leahy S.C."/>
            <person name="Kelly W.J."/>
            <person name="Altermann E."/>
            <person name="Ronimus R.S."/>
            <person name="Yeoman C.J."/>
            <person name="Pacheco D.M."/>
            <person name="Li D."/>
            <person name="Kong Z."/>
            <person name="McTavish S."/>
            <person name="Sang C."/>
            <person name="Lambie S.C."/>
            <person name="Janssen P.H."/>
            <person name="Dey D."/>
            <person name="Attwood G.T."/>
        </authorList>
    </citation>
    <scope>NUCLEOTIDE SEQUENCE [LARGE SCALE GENOMIC DNA]</scope>
    <source>
        <strain evidence="3">ATCC 35063 / DSM 1093 / JCM 13430 / OCM 146 / M1</strain>
    </source>
</reference>
<dbReference type="KEGG" id="mru:mru_1383"/>
<dbReference type="PATRIC" id="fig|634498.28.peg.1389"/>
<evidence type="ECO:0000259" key="1">
    <source>
        <dbReference type="PROSITE" id="PS50830"/>
    </source>
</evidence>
<dbReference type="Pfam" id="PF00565">
    <property type="entry name" value="SNase"/>
    <property type="match status" value="1"/>
</dbReference>
<dbReference type="eggNOG" id="arCOG05052">
    <property type="taxonomic scope" value="Archaea"/>
</dbReference>
<keyword evidence="3" id="KW-1185">Reference proteome</keyword>
<sequence length="251" mass="27480">MNSKGKYLVLFLILILSFSIISASFAYTGTGFSHDIPFSKYSSQSNSDILNKYNNTDCHSEIKGICTYVADGDTIDVEGVGRVRFVGVNTPERGVTAYICSKRFVQKFCLNKEVSLDVDDSKRNDRYGRTLAVVIVDGKNLNEMLLKEGLAEIMYIPPSEFYPYDWSSDSTTSSSYTSGSSSSNSGGSYSSSSFTSGSTVSAPYVGSANSHKFHYSTCKWGKKISDKNRVTFNSRSDAISQGYAPCKACQP</sequence>
<dbReference type="Gene3D" id="3.40.10.10">
    <property type="entry name" value="DNA Methylphosphotriester Repair Domain"/>
    <property type="match status" value="1"/>
</dbReference>
<accession>D3E3X2</accession>